<dbReference type="OrthoDB" id="3042917at2759"/>
<sequence>MKQSALSPGQMWWMSMLNEFDFEIKHIPGKHNTVADVLSHIYSNEQPGTVRTESEYVSEAVKEDEGWGFNLPQGEEITEAIYMGQMIEAEYNLTLNAMQGKETRRNQLPDMSRLESLVFTPAGSLVETITDLERKTWKGKKGRTKAVQGEAQSRVESNINKRLSGGEADRNPQTQDQGIITAFNTIIEVQIPQCLKEQYHSDEFFSKVIKDIGNYKNFEWEAGLLSLKTGGKVLLCIPDNKIGGRKGHTKQPHISDNRYGGHRWFKISKTIAPHAQSVQGPRVAIRSQLEYYANPQYLHDLGRQWELIL</sequence>
<proteinExistence type="predicted"/>
<dbReference type="Proteomes" id="UP000054279">
    <property type="component" value="Unassembled WGS sequence"/>
</dbReference>
<evidence type="ECO:0000313" key="3">
    <source>
        <dbReference type="Proteomes" id="UP000054279"/>
    </source>
</evidence>
<gene>
    <name evidence="2" type="ORF">M422DRAFT_275309</name>
</gene>
<dbReference type="HOGENOM" id="CLU_900702_0_0_1"/>
<evidence type="ECO:0000256" key="1">
    <source>
        <dbReference type="SAM" id="MobiDB-lite"/>
    </source>
</evidence>
<feature type="compositionally biased region" description="Polar residues" evidence="1">
    <location>
        <begin position="150"/>
        <end position="161"/>
    </location>
</feature>
<evidence type="ECO:0000313" key="2">
    <source>
        <dbReference type="EMBL" id="KIJ24006.1"/>
    </source>
</evidence>
<reference evidence="2 3" key="1">
    <citation type="submission" date="2014-06" db="EMBL/GenBank/DDBJ databases">
        <title>Evolutionary Origins and Diversification of the Mycorrhizal Mutualists.</title>
        <authorList>
            <consortium name="DOE Joint Genome Institute"/>
            <consortium name="Mycorrhizal Genomics Consortium"/>
            <person name="Kohler A."/>
            <person name="Kuo A."/>
            <person name="Nagy L.G."/>
            <person name="Floudas D."/>
            <person name="Copeland A."/>
            <person name="Barry K.W."/>
            <person name="Cichocki N."/>
            <person name="Veneault-Fourrey C."/>
            <person name="LaButti K."/>
            <person name="Lindquist E.A."/>
            <person name="Lipzen A."/>
            <person name="Lundell T."/>
            <person name="Morin E."/>
            <person name="Murat C."/>
            <person name="Riley R."/>
            <person name="Ohm R."/>
            <person name="Sun H."/>
            <person name="Tunlid A."/>
            <person name="Henrissat B."/>
            <person name="Grigoriev I.V."/>
            <person name="Hibbett D.S."/>
            <person name="Martin F."/>
        </authorList>
    </citation>
    <scope>NUCLEOTIDE SEQUENCE [LARGE SCALE GENOMIC DNA]</scope>
    <source>
        <strain evidence="2 3">SS14</strain>
    </source>
</reference>
<organism evidence="2 3">
    <name type="scientific">Sphaerobolus stellatus (strain SS14)</name>
    <dbReference type="NCBI Taxonomy" id="990650"/>
    <lineage>
        <taxon>Eukaryota</taxon>
        <taxon>Fungi</taxon>
        <taxon>Dikarya</taxon>
        <taxon>Basidiomycota</taxon>
        <taxon>Agaricomycotina</taxon>
        <taxon>Agaricomycetes</taxon>
        <taxon>Phallomycetidae</taxon>
        <taxon>Geastrales</taxon>
        <taxon>Sphaerobolaceae</taxon>
        <taxon>Sphaerobolus</taxon>
    </lineage>
</organism>
<accession>A0A0C9UEX7</accession>
<keyword evidence="3" id="KW-1185">Reference proteome</keyword>
<dbReference type="EMBL" id="KN837547">
    <property type="protein sequence ID" value="KIJ24006.1"/>
    <property type="molecule type" value="Genomic_DNA"/>
</dbReference>
<name>A0A0C9UEX7_SPHS4</name>
<dbReference type="AlphaFoldDB" id="A0A0C9UEX7"/>
<feature type="region of interest" description="Disordered" evidence="1">
    <location>
        <begin position="140"/>
        <end position="173"/>
    </location>
</feature>
<protein>
    <submittedName>
        <fullName evidence="2">Unplaced genomic scaffold SPHSTscaffold_472, whole genome shotgun sequence</fullName>
    </submittedName>
</protein>